<feature type="transmembrane region" description="Helical" evidence="1">
    <location>
        <begin position="925"/>
        <end position="949"/>
    </location>
</feature>
<gene>
    <name evidence="2" type="ORF">CDV56_100857</name>
</gene>
<keyword evidence="1" id="KW-0812">Transmembrane</keyword>
<feature type="transmembrane region" description="Helical" evidence="1">
    <location>
        <begin position="1270"/>
        <end position="1291"/>
    </location>
</feature>
<sequence>MGPEYLGLHAIGWHGMLKTWWDKVLAVLLLTTIILGCLYILFIIGKKLYARWKGRRQLSAAPAAITRYLDRLKRETKPLRSQNPANVELKSFGAYLGSVSSPPSPEQSSLLARWDVIVVDPLQPGVVSAIFSHCTSAHVLGRLDVQSLVNQETSITIDEVIQALCVVAQTVISNFSHPQGRESPLHGVLLADWQKHFQPVVLNHLVQYINGIGLDVWLEMSPPDYLSERECRDINISRIRGVVYRNGTIFRDGNQRDYFQMEKMRTAMRVVAAQKAMGGCTLAMWETVEDDVDVSHHVLQRTFKWCGYNSAMTWIGPRSALTDAKIAARRAIKNEPLGALMWLKDDVVLKAHDNWRFNDKVTGVSAENDAQYETLRSFVPDILEKMTIVPRPNRSLVDARAIHIDAVDWPSKMDYAHMNPFSVSPDGVDYTGLGCFQMGLHCSEKDINDLLEAQRSIRDLDLLDRIQAEELRRIAADLRALLKSQKASSGAGAMFATIQELIDLLSSGNGAENDNLRIWVGLHSGFRTRSESQVWGMYEVDSLTGAMDIYISGKTVDRTGTILHTFLSRRKFSRYECFTAEIALADARNTLSPKWDLPPRLVNDIEDLSPAEALLWMQRLTLSTCKVSSALVAKVRPCCEFQLLEVPTLSQLRAMTSTAYLSGEVSAKQLVEGRLAWYHDQGCASLEPRTALALFEEIDTRLPEMLIEADSMSLARLTEAIEAILQPGRIDVKADFLALSVFCAFRRLAMNEIYLEVLDRNPRPNLHHVQTSCFAENYAVGARCDAYIDMTPKAIGKILSDRIRAYYHQHQPPRREEAFTDLPTAYASMDIDLDPNGGQEDLPWSYRVTFLGIFAVPALIDITLLTTIGRGLYLTTFMSNTDKTMATTALMVALLLCGGFGGWISSGGSYYLYAMAFPAMSMFVMTRFIAGLAVVSVGGILAFLGIGIAKDFVSAVVFFAYLMMLTVYLMTLSALSIYQLPGFQFQSGRTVIMSCIPILFISPVLTIWVQHDIIIYPCVLAVFLAALLLGARRVIAKWNNWYLHIPCITDGQVVDWYQRTYLASGSIDDADKELASTALARQTLLACVLKERKRWFWTRSTADPFVKRLAEEYSATMFLLVWYCKFSRTRLPLAYSPTWNLQLKAAVDTMGDMQKGLKLHNAFLHWRHTGKDVWGGILYFIIALMDKWTALFTGEGLVGLSSASSETYRLAVGFGLCYYLIGAVMLDGVSQPLWTLAHQKTPQPIPSLEFLREATRNDARARRALYWRNLLKFAFLHIWAIAVTCALMWTFEGSRSATIMYLAYIGAYTGLLWYQYNRIYTGFRSDRALTVGAVVGFLACILLRVLARDFAYGGVLGLSVGTWTTAIVSFFRADVGWPRGQNLTGVAKDKDTVSYTCSTLEPDPDFSQTTLSHTFGAICALSPELRYKLDPSQHPGMEVMHILRSESGTRTPPSLQQAFPQAGTILHRTAELWQSGETVVELVSTRHLLLQQQEPTMRAITQRTGDRLHVFILISLDLVGDEWVVNIRRNCRAIAEALVQVTAESLVGLSHDHAMLAELLVVQHHDSGALAVPEGIKRELEGSSPERGRVIANAQKTMLRHLLLGMDPDREWDLMPRHIHAFLLERACGQPTRLSAPDAEWILSRAGQADKVDLHSFIARYSLSTSLAVLVGQYAGAIAAHDEDFGPRSDFRDSSYDQLITTVSSDVPLKNKGLVDFIRVTIMRFLQKIRTCIKFTVLSLVADPEYQRELNYILRGQSLVFSWPITYILTAIWSFCKSLQDLILPFVLLHGRDKVSALYKNMKGQRTVLEKHRIVLESLNGLTTCFMHQETDGCSRLYQYSGRHEQEPSQRQNLVAVNTYTGKLILRSREEYDSKGTLQNEFVYDYPENASTSRAKLPMQRQCLAGELEGQVVQYDERGYITTGSAMRGVNPVQFQYWYRKNAKFDDELLRAEYVFPHIKIKVAWSMPPPTRPERLDKWIPYPRVTEAVFIQDGDVYNAQWTYDHKFHPIIATTLNGEHVPTPPMICDDWFHVLEKPTGCSFLHDNPLVSFSSTKTNIISRHLGLNVKQYPIPTSRARTHLWKSWKASKEFDAVTTRWLDEILLRSDRILRPYWRRRDWGRLESAADYLDAQVDTILARVDIDPEISSWTQLAFKISDLYSFGQGGDARINTRTLSTQLQDTDSELHVLAMDTGTWPNEPGGVSACRRDMVNDLKHIRWHILAEAANDFGVPRFQIERNVQSLTVLPQWGLDFLNPTHGVFQNCLDSAVVEKSYDTTVEDIRRNFLPILSSLVRCSRAVHLTRSHIEEATRALVDLNTYFESSRSWNDVWMSDTVKQAWRGMWLSEDTPGAVPVSQWLNSERPTLLQLDSALDMWHRYLFIFSIPVPDKIPDVFQVSHHFTGATYGILCKVKRQCALHVWDHCVSFREMTTFLSSAVSFDSTFVNTTLIGLGHLSCVLIQHHADVVLPCAEYFNPGWEIELGTCEGALQHRRTFRRKIDPVVNGITNMDKYKPIETIKTATPTVVMLSHIRYVKDIKTAIMATDLIVNIWGFKDYRLHIYGDMERAPAYASECQEIIASKGLREHVVLKGLGNPSVVLQDAWLFMNSSISEGLPLAMGEAALTGVPVVCTDVGASFCVVTDRTTGKKFSEVVAPNDAISLASAQIRVLALLGQWSAFAEDEEGYVPPTLSLHPSPEEVEQITRRMYEKAEQRRKLGMLGRSNVYNNFSSDRYLREHEQMLWIGKYQSRSYVARGPGSSSNSSGFFKEKWKSSILIEQTEVLPTPNSDTWWTPFRPRLKRGSRFGGAIEGSSGTQTPA</sequence>
<evidence type="ECO:0000313" key="3">
    <source>
        <dbReference type="Proteomes" id="UP000215305"/>
    </source>
</evidence>
<proteinExistence type="predicted"/>
<dbReference type="OrthoDB" id="2582433at2759"/>
<feature type="transmembrane region" description="Helical" evidence="1">
    <location>
        <begin position="889"/>
        <end position="913"/>
    </location>
</feature>
<keyword evidence="1" id="KW-0472">Membrane</keyword>
<dbReference type="GeneID" id="38122831"/>
<reference evidence="2" key="1">
    <citation type="submission" date="2018-08" db="EMBL/GenBank/DDBJ databases">
        <title>Draft genome sequence of azole-resistant Aspergillus thermomutatus (Neosartorya pseudofischeri) strain HMR AF 39, isolated from a human nasal aspirate.</title>
        <authorList>
            <person name="Parent-Michaud M."/>
            <person name="Dufresne P.J."/>
            <person name="Fournier E."/>
            <person name="Martineau C."/>
            <person name="Moreira S."/>
            <person name="Perkins V."/>
            <person name="De Repentigny L."/>
            <person name="Dufresne S.F."/>
        </authorList>
    </citation>
    <scope>NUCLEOTIDE SEQUENCE [LARGE SCALE GENOMIC DNA]</scope>
    <source>
        <strain evidence="2">HMR AF 39</strain>
    </source>
</reference>
<accession>A0A397GDP7</accession>
<keyword evidence="1" id="KW-1133">Transmembrane helix</keyword>
<evidence type="ECO:0008006" key="4">
    <source>
        <dbReference type="Google" id="ProtNLM"/>
    </source>
</evidence>
<feature type="transmembrane region" description="Helical" evidence="1">
    <location>
        <begin position="24"/>
        <end position="45"/>
    </location>
</feature>
<dbReference type="Pfam" id="PF13692">
    <property type="entry name" value="Glyco_trans_1_4"/>
    <property type="match status" value="1"/>
</dbReference>
<protein>
    <recommendedName>
        <fullName evidence="4">Glycosyl transferase</fullName>
    </recommendedName>
</protein>
<name>A0A397GDP7_ASPTH</name>
<dbReference type="VEuPathDB" id="FungiDB:CDV56_100857"/>
<dbReference type="EMBL" id="NKHU02000213">
    <property type="protein sequence ID" value="RHZ47758.1"/>
    <property type="molecule type" value="Genomic_DNA"/>
</dbReference>
<dbReference type="STRING" id="41047.A0A397GDP7"/>
<dbReference type="PANTHER" id="PTHR12526:SF604">
    <property type="entry name" value="TRANSFERASE, PUTATIVE (AFU_ORTHOLOGUE AFUA_4G14070)-RELATED"/>
    <property type="match status" value="1"/>
</dbReference>
<feature type="transmembrane region" description="Helical" evidence="1">
    <location>
        <begin position="1328"/>
        <end position="1346"/>
    </location>
</feature>
<dbReference type="PANTHER" id="PTHR12526">
    <property type="entry name" value="GLYCOSYLTRANSFERASE"/>
    <property type="match status" value="1"/>
</dbReference>
<feature type="transmembrane region" description="Helical" evidence="1">
    <location>
        <begin position="1173"/>
        <end position="1190"/>
    </location>
</feature>
<feature type="transmembrane region" description="Helical" evidence="1">
    <location>
        <begin position="1210"/>
        <end position="1230"/>
    </location>
</feature>
<feature type="transmembrane region" description="Helical" evidence="1">
    <location>
        <begin position="848"/>
        <end position="869"/>
    </location>
</feature>
<keyword evidence="3" id="KW-1185">Reference proteome</keyword>
<organism evidence="2 3">
    <name type="scientific">Aspergillus thermomutatus</name>
    <name type="common">Neosartorya pseudofischeri</name>
    <dbReference type="NCBI Taxonomy" id="41047"/>
    <lineage>
        <taxon>Eukaryota</taxon>
        <taxon>Fungi</taxon>
        <taxon>Dikarya</taxon>
        <taxon>Ascomycota</taxon>
        <taxon>Pezizomycotina</taxon>
        <taxon>Eurotiomycetes</taxon>
        <taxon>Eurotiomycetidae</taxon>
        <taxon>Eurotiales</taxon>
        <taxon>Aspergillaceae</taxon>
        <taxon>Aspergillus</taxon>
        <taxon>Aspergillus subgen. Fumigati</taxon>
    </lineage>
</organism>
<dbReference type="RefSeq" id="XP_026611712.1">
    <property type="nucleotide sequence ID" value="XM_026754476.1"/>
</dbReference>
<feature type="transmembrane region" description="Helical" evidence="1">
    <location>
        <begin position="1014"/>
        <end position="1031"/>
    </location>
</feature>
<feature type="transmembrane region" description="Helical" evidence="1">
    <location>
        <begin position="990"/>
        <end position="1008"/>
    </location>
</feature>
<dbReference type="Proteomes" id="UP000215305">
    <property type="component" value="Unassembled WGS sequence"/>
</dbReference>
<evidence type="ECO:0000256" key="1">
    <source>
        <dbReference type="SAM" id="Phobius"/>
    </source>
</evidence>
<dbReference type="Gene3D" id="3.40.50.2000">
    <property type="entry name" value="Glycogen Phosphorylase B"/>
    <property type="match status" value="1"/>
</dbReference>
<feature type="transmembrane region" description="Helical" evidence="1">
    <location>
        <begin position="1297"/>
        <end position="1316"/>
    </location>
</feature>
<evidence type="ECO:0000313" key="2">
    <source>
        <dbReference type="EMBL" id="RHZ47758.1"/>
    </source>
</evidence>
<dbReference type="SUPFAM" id="SSF53756">
    <property type="entry name" value="UDP-Glycosyltransferase/glycogen phosphorylase"/>
    <property type="match status" value="1"/>
</dbReference>
<comment type="caution">
    <text evidence="2">The sequence shown here is derived from an EMBL/GenBank/DDBJ whole genome shotgun (WGS) entry which is preliminary data.</text>
</comment>
<feature type="transmembrane region" description="Helical" evidence="1">
    <location>
        <begin position="955"/>
        <end position="978"/>
    </location>
</feature>